<dbReference type="HAMAP" id="MF_00040">
    <property type="entry name" value="RRF"/>
    <property type="match status" value="1"/>
</dbReference>
<dbReference type="PANTHER" id="PTHR20982:SF3">
    <property type="entry name" value="MITOCHONDRIAL RIBOSOME RECYCLING FACTOR PSEUDO 1"/>
    <property type="match status" value="1"/>
</dbReference>
<comment type="similarity">
    <text evidence="2">Belongs to the RRF family.</text>
</comment>
<dbReference type="FunFam" id="3.30.1360.40:FF:000001">
    <property type="entry name" value="Ribosome-recycling factor"/>
    <property type="match status" value="1"/>
</dbReference>
<evidence type="ECO:0000256" key="4">
    <source>
        <dbReference type="ARBA" id="ARBA00022917"/>
    </source>
</evidence>
<evidence type="ECO:0000256" key="3">
    <source>
        <dbReference type="ARBA" id="ARBA00022490"/>
    </source>
</evidence>
<reference evidence="6" key="1">
    <citation type="submission" date="2018-05" db="EMBL/GenBank/DDBJ databases">
        <authorList>
            <person name="Lanie J.A."/>
            <person name="Ng W.-L."/>
            <person name="Kazmierczak K.M."/>
            <person name="Andrzejewski T.M."/>
            <person name="Davidsen T.M."/>
            <person name="Wayne K.J."/>
            <person name="Tettelin H."/>
            <person name="Glass J.I."/>
            <person name="Rusch D."/>
            <person name="Podicherti R."/>
            <person name="Tsui H.-C.T."/>
            <person name="Winkler M.E."/>
        </authorList>
    </citation>
    <scope>NUCLEOTIDE SEQUENCE</scope>
</reference>
<dbReference type="CDD" id="cd00520">
    <property type="entry name" value="RRF"/>
    <property type="match status" value="1"/>
</dbReference>
<dbReference type="FunFam" id="1.10.132.20:FF:000001">
    <property type="entry name" value="Ribosome-recycling factor"/>
    <property type="match status" value="1"/>
</dbReference>
<dbReference type="InterPro" id="IPR036191">
    <property type="entry name" value="RRF_sf"/>
</dbReference>
<dbReference type="EMBL" id="UINC01032313">
    <property type="protein sequence ID" value="SVB19770.1"/>
    <property type="molecule type" value="Genomic_DNA"/>
</dbReference>
<proteinExistence type="inferred from homology"/>
<keyword evidence="3" id="KW-0963">Cytoplasm</keyword>
<dbReference type="Pfam" id="PF01765">
    <property type="entry name" value="RRF"/>
    <property type="match status" value="1"/>
</dbReference>
<evidence type="ECO:0000313" key="6">
    <source>
        <dbReference type="EMBL" id="SVB19770.1"/>
    </source>
</evidence>
<dbReference type="GO" id="GO:0006412">
    <property type="term" value="P:translation"/>
    <property type="evidence" value="ECO:0007669"/>
    <property type="project" value="UniProtKB-KW"/>
</dbReference>
<keyword evidence="4" id="KW-0648">Protein biosynthesis</keyword>
<dbReference type="PANTHER" id="PTHR20982">
    <property type="entry name" value="RIBOSOME RECYCLING FACTOR"/>
    <property type="match status" value="1"/>
</dbReference>
<name>A0A382C111_9ZZZZ</name>
<dbReference type="GO" id="GO:0005737">
    <property type="term" value="C:cytoplasm"/>
    <property type="evidence" value="ECO:0007669"/>
    <property type="project" value="UniProtKB-SubCell"/>
</dbReference>
<gene>
    <name evidence="6" type="ORF">METZ01_LOCUS172624</name>
</gene>
<protein>
    <recommendedName>
        <fullName evidence="5">Ribosome recycling factor domain-containing protein</fullName>
    </recommendedName>
</protein>
<organism evidence="6">
    <name type="scientific">marine metagenome</name>
    <dbReference type="NCBI Taxonomy" id="408172"/>
    <lineage>
        <taxon>unclassified sequences</taxon>
        <taxon>metagenomes</taxon>
        <taxon>ecological metagenomes</taxon>
    </lineage>
</organism>
<evidence type="ECO:0000256" key="1">
    <source>
        <dbReference type="ARBA" id="ARBA00004496"/>
    </source>
</evidence>
<evidence type="ECO:0000256" key="2">
    <source>
        <dbReference type="ARBA" id="ARBA00005912"/>
    </source>
</evidence>
<dbReference type="Gene3D" id="3.30.1360.40">
    <property type="match status" value="1"/>
</dbReference>
<dbReference type="InterPro" id="IPR002661">
    <property type="entry name" value="Ribosome_recyc_fac"/>
</dbReference>
<dbReference type="NCBIfam" id="TIGR00496">
    <property type="entry name" value="frr"/>
    <property type="match status" value="1"/>
</dbReference>
<dbReference type="AlphaFoldDB" id="A0A382C111"/>
<accession>A0A382C111</accession>
<sequence length="186" mass="20529">MPIDQVLKETEEKMAKSEAAMMHEFEGIRTGKANPALVENLMVDAYGSSMRMRDMAGITAPETRMILIQPWDASTVEAIAKAIQGANLGLNPAIDGKVIRIALPELSQERREELVKVARKVTEDGRVAVRHVRRDAKEGLKKSAKEAGVSEDEIKGAEKQVQKLTDDCIKKLDAHLANKENEILTV</sequence>
<dbReference type="InterPro" id="IPR023584">
    <property type="entry name" value="Ribosome_recyc_fac_dom"/>
</dbReference>
<feature type="domain" description="Ribosome recycling factor" evidence="5">
    <location>
        <begin position="23"/>
        <end position="184"/>
    </location>
</feature>
<dbReference type="SUPFAM" id="SSF55194">
    <property type="entry name" value="Ribosome recycling factor, RRF"/>
    <property type="match status" value="1"/>
</dbReference>
<dbReference type="Gene3D" id="1.10.132.20">
    <property type="entry name" value="Ribosome-recycling factor"/>
    <property type="match status" value="1"/>
</dbReference>
<evidence type="ECO:0000259" key="5">
    <source>
        <dbReference type="Pfam" id="PF01765"/>
    </source>
</evidence>
<dbReference type="GO" id="GO:0043023">
    <property type="term" value="F:ribosomal large subunit binding"/>
    <property type="evidence" value="ECO:0007669"/>
    <property type="project" value="TreeGrafter"/>
</dbReference>
<comment type="subcellular location">
    <subcellularLocation>
        <location evidence="1">Cytoplasm</location>
    </subcellularLocation>
</comment>